<proteinExistence type="predicted"/>
<dbReference type="EMBL" id="CAJVQB010081771">
    <property type="protein sequence ID" value="CAG8846011.1"/>
    <property type="molecule type" value="Genomic_DNA"/>
</dbReference>
<name>A0ABN7X2W0_GIGMA</name>
<reference evidence="2 3" key="1">
    <citation type="submission" date="2021-06" db="EMBL/GenBank/DDBJ databases">
        <authorList>
            <person name="Kallberg Y."/>
            <person name="Tangrot J."/>
            <person name="Rosling A."/>
        </authorList>
    </citation>
    <scope>NUCLEOTIDE SEQUENCE [LARGE SCALE GENOMIC DNA]</scope>
    <source>
        <strain evidence="2 3">120-4 pot B 10/14</strain>
    </source>
</reference>
<protein>
    <submittedName>
        <fullName evidence="2">41375_t:CDS:1</fullName>
    </submittedName>
</protein>
<gene>
    <name evidence="2" type="ORF">GMARGA_LOCUS37951</name>
</gene>
<feature type="region of interest" description="Disordered" evidence="1">
    <location>
        <begin position="203"/>
        <end position="229"/>
    </location>
</feature>
<evidence type="ECO:0000313" key="2">
    <source>
        <dbReference type="EMBL" id="CAG8846011.1"/>
    </source>
</evidence>
<organism evidence="2 3">
    <name type="scientific">Gigaspora margarita</name>
    <dbReference type="NCBI Taxonomy" id="4874"/>
    <lineage>
        <taxon>Eukaryota</taxon>
        <taxon>Fungi</taxon>
        <taxon>Fungi incertae sedis</taxon>
        <taxon>Mucoromycota</taxon>
        <taxon>Glomeromycotina</taxon>
        <taxon>Glomeromycetes</taxon>
        <taxon>Diversisporales</taxon>
        <taxon>Gigasporaceae</taxon>
        <taxon>Gigaspora</taxon>
    </lineage>
</organism>
<keyword evidence="3" id="KW-1185">Reference proteome</keyword>
<evidence type="ECO:0000313" key="3">
    <source>
        <dbReference type="Proteomes" id="UP000789901"/>
    </source>
</evidence>
<evidence type="ECO:0000256" key="1">
    <source>
        <dbReference type="SAM" id="MobiDB-lite"/>
    </source>
</evidence>
<feature type="non-terminal residue" evidence="2">
    <location>
        <position position="1"/>
    </location>
</feature>
<sequence length="229" mass="25887">NRCFETQAIPTIYLDQTSKKFAHQYASIKKSDAISLYNNQIEVISFCNEDKNLATNQDQAITSSNTQIFIKLLPLSRNPNILSSNIKILSPDPNTSNLDILSLLPIQILNLHLLNQKLKKQKTTALSDDTAIYLGKGKTRKQVCNKSQNLIKKYMSKSANKTGKGASTWSFYTEMNDIFRNHENVNPDYLINSMGQIYGTSLEEKSNESKNNSLKSNKKQCLNEDESII</sequence>
<comment type="caution">
    <text evidence="2">The sequence shown here is derived from an EMBL/GenBank/DDBJ whole genome shotgun (WGS) entry which is preliminary data.</text>
</comment>
<accession>A0ABN7X2W0</accession>
<dbReference type="Proteomes" id="UP000789901">
    <property type="component" value="Unassembled WGS sequence"/>
</dbReference>